<evidence type="ECO:0000259" key="9">
    <source>
        <dbReference type="Pfam" id="PF00326"/>
    </source>
</evidence>
<evidence type="ECO:0000256" key="2">
    <source>
        <dbReference type="ARBA" id="ARBA00004496"/>
    </source>
</evidence>
<dbReference type="EMBL" id="AJWJ01000066">
    <property type="protein sequence ID" value="KAF2076284.1"/>
    <property type="molecule type" value="Genomic_DNA"/>
</dbReference>
<dbReference type="PANTHER" id="PTHR42776:SF4">
    <property type="entry name" value="ACYLAMINO-ACID-RELEASING ENZYME"/>
    <property type="match status" value="1"/>
</dbReference>
<evidence type="ECO:0000256" key="5">
    <source>
        <dbReference type="ARBA" id="ARBA00012917"/>
    </source>
</evidence>
<evidence type="ECO:0000256" key="3">
    <source>
        <dbReference type="ARBA" id="ARBA00010040"/>
    </source>
</evidence>
<comment type="subunit">
    <text evidence="4">Homotetramer.</text>
</comment>
<evidence type="ECO:0000256" key="6">
    <source>
        <dbReference type="ARBA" id="ARBA00018421"/>
    </source>
</evidence>
<feature type="domain" description="Acylamino-acid-releasing enzyme N-terminal" evidence="10">
    <location>
        <begin position="11"/>
        <end position="406"/>
    </location>
</feature>
<dbReference type="GO" id="GO:0004252">
    <property type="term" value="F:serine-type endopeptidase activity"/>
    <property type="evidence" value="ECO:0007669"/>
    <property type="project" value="TreeGrafter"/>
</dbReference>
<dbReference type="PANTHER" id="PTHR42776">
    <property type="entry name" value="SERINE PEPTIDASE S9 FAMILY MEMBER"/>
    <property type="match status" value="1"/>
</dbReference>
<dbReference type="InterPro" id="IPR029058">
    <property type="entry name" value="AB_hydrolase_fold"/>
</dbReference>
<gene>
    <name evidence="11" type="ORF">CYY_002399</name>
</gene>
<dbReference type="OrthoDB" id="416344at2759"/>
<evidence type="ECO:0000259" key="10">
    <source>
        <dbReference type="Pfam" id="PF19283"/>
    </source>
</evidence>
<keyword evidence="7" id="KW-0963">Cytoplasm</keyword>
<dbReference type="Pfam" id="PF19283">
    <property type="entry name" value="APEH_N"/>
    <property type="match status" value="1"/>
</dbReference>
<evidence type="ECO:0000256" key="7">
    <source>
        <dbReference type="ARBA" id="ARBA00022490"/>
    </source>
</evidence>
<dbReference type="EC" id="3.4.19.1" evidence="5"/>
<evidence type="ECO:0000313" key="12">
    <source>
        <dbReference type="Proteomes" id="UP000695562"/>
    </source>
</evidence>
<evidence type="ECO:0000313" key="11">
    <source>
        <dbReference type="EMBL" id="KAF2076284.1"/>
    </source>
</evidence>
<dbReference type="InterPro" id="IPR045550">
    <property type="entry name" value="AARE_N"/>
</dbReference>
<name>A0A8J4Q1N6_9MYCE</name>
<dbReference type="Proteomes" id="UP000695562">
    <property type="component" value="Unassembled WGS sequence"/>
</dbReference>
<comment type="catalytic activity">
    <reaction evidence="1">
        <text>Cleavage of an N-acetyl or N-formyl amino acid from the N-terminus of a polypeptide.</text>
        <dbReference type="EC" id="3.4.19.1"/>
    </reaction>
</comment>
<comment type="similarity">
    <text evidence="3">Belongs to the peptidase S9C family.</text>
</comment>
<protein>
    <recommendedName>
        <fullName evidence="6">Acylamino-acid-releasing enzyme</fullName>
        <ecNumber evidence="5">3.4.19.1</ecNumber>
    </recommendedName>
</protein>
<sequence>MDNNQYRDECVKKLVEIVSIPTIKKASFSSSNSISIILTNTDLYQKKTKNYLLHKHVINNKQVISTCPQELVSTDIIKSPTGLKQIVFKEQKNGDNTEYQFEIFENNQYLKTIVSKDLLKKICFDDWFGAPQFSPCENYIAFIGQLKKNTGSFFDKNPKDKIIGGEYIYSGNWGESYQELSDLSIFMCDLQNDKVYQLPFPTDQIAPGQIQFNPDGKSLVFVGWSVEKRKLGIKLCYHRENNIYQLNFEDNPKVTDPDSPPLKLINLTSQFPSGAFRTPRFSPNGKLLVFIGMDEKTLPHNTCAQMFCLNIETKLIETLIDYKNNHDEFTGIYSVGLPRQCFINENTVLFNSSNRSVTKVFSINIETKELVNLFPTSLKGSTIVETNLKTNEFILSESSLNSPTKLFLVNYKDLGSKLLIYEPILSNVCQEAFNSFDFRLEGLESKEGYKYNAIVIESKNIDKTGTILFLHGGPHLCSTTDYLYYLSFMASLGYNIIIPNYRGSTGFGKDFIDVLNGNVGIYDLSDCVDSLEKIKKQLQNSNEKNGILGGSHGGFLGAHLSRFKFNAIALRNPVIDIVSLSVTSDIPDWSFYEAGLKPHGTNKNYNAIPTLEELNKMRICSPSNFIDEIKESKTPSLIMLGENDIRCPSAQGLMLYNSLMESGTDTQCLMYPKGGHMLDTIECKDLWIHTALWFKKYLS</sequence>
<reference evidence="11" key="1">
    <citation type="submission" date="2020-01" db="EMBL/GenBank/DDBJ databases">
        <title>Development of genomics and gene disruption for Polysphondylium violaceum indicates a role for the polyketide synthase stlB in stalk morphogenesis.</title>
        <authorList>
            <person name="Narita B."/>
            <person name="Kawabe Y."/>
            <person name="Kin K."/>
            <person name="Saito T."/>
            <person name="Gibbs R."/>
            <person name="Kuspa A."/>
            <person name="Muzny D."/>
            <person name="Queller D."/>
            <person name="Richards S."/>
            <person name="Strassman J."/>
            <person name="Sucgang R."/>
            <person name="Worley K."/>
            <person name="Schaap P."/>
        </authorList>
    </citation>
    <scope>NUCLEOTIDE SEQUENCE</scope>
    <source>
        <strain evidence="11">QSvi11</strain>
    </source>
</reference>
<dbReference type="Gene3D" id="2.120.10.30">
    <property type="entry name" value="TolB, C-terminal domain"/>
    <property type="match status" value="1"/>
</dbReference>
<evidence type="ECO:0000256" key="8">
    <source>
        <dbReference type="ARBA" id="ARBA00022801"/>
    </source>
</evidence>
<dbReference type="GO" id="GO:0006508">
    <property type="term" value="P:proteolysis"/>
    <property type="evidence" value="ECO:0007669"/>
    <property type="project" value="InterPro"/>
</dbReference>
<dbReference type="InterPro" id="IPR001375">
    <property type="entry name" value="Peptidase_S9_cat"/>
</dbReference>
<dbReference type="InterPro" id="IPR011042">
    <property type="entry name" value="6-blade_b-propeller_TolB-like"/>
</dbReference>
<organism evidence="11 12">
    <name type="scientific">Polysphondylium violaceum</name>
    <dbReference type="NCBI Taxonomy" id="133409"/>
    <lineage>
        <taxon>Eukaryota</taxon>
        <taxon>Amoebozoa</taxon>
        <taxon>Evosea</taxon>
        <taxon>Eumycetozoa</taxon>
        <taxon>Dictyostelia</taxon>
        <taxon>Dictyosteliales</taxon>
        <taxon>Dictyosteliaceae</taxon>
        <taxon>Polysphondylium</taxon>
    </lineage>
</organism>
<dbReference type="GO" id="GO:0008242">
    <property type="term" value="F:omega peptidase activity"/>
    <property type="evidence" value="ECO:0007669"/>
    <property type="project" value="UniProtKB-EC"/>
</dbReference>
<dbReference type="SUPFAM" id="SSF53474">
    <property type="entry name" value="alpha/beta-Hydrolases"/>
    <property type="match status" value="1"/>
</dbReference>
<dbReference type="AlphaFoldDB" id="A0A8J4Q1N6"/>
<keyword evidence="12" id="KW-1185">Reference proteome</keyword>
<comment type="caution">
    <text evidence="11">The sequence shown here is derived from an EMBL/GenBank/DDBJ whole genome shotgun (WGS) entry which is preliminary data.</text>
</comment>
<dbReference type="Pfam" id="PF00326">
    <property type="entry name" value="Peptidase_S9"/>
    <property type="match status" value="1"/>
</dbReference>
<dbReference type="GO" id="GO:0005737">
    <property type="term" value="C:cytoplasm"/>
    <property type="evidence" value="ECO:0007669"/>
    <property type="project" value="UniProtKB-SubCell"/>
</dbReference>
<keyword evidence="8" id="KW-0378">Hydrolase</keyword>
<accession>A0A8J4Q1N6</accession>
<evidence type="ECO:0000256" key="1">
    <source>
        <dbReference type="ARBA" id="ARBA00000721"/>
    </source>
</evidence>
<comment type="subcellular location">
    <subcellularLocation>
        <location evidence="2">Cytoplasm</location>
    </subcellularLocation>
</comment>
<proteinExistence type="inferred from homology"/>
<dbReference type="SUPFAM" id="SSF82171">
    <property type="entry name" value="DPP6 N-terminal domain-like"/>
    <property type="match status" value="1"/>
</dbReference>
<feature type="domain" description="Peptidase S9 prolyl oligopeptidase catalytic" evidence="9">
    <location>
        <begin position="486"/>
        <end position="697"/>
    </location>
</feature>
<evidence type="ECO:0000256" key="4">
    <source>
        <dbReference type="ARBA" id="ARBA00011881"/>
    </source>
</evidence>
<dbReference type="Gene3D" id="3.40.50.1820">
    <property type="entry name" value="alpha/beta hydrolase"/>
    <property type="match status" value="1"/>
</dbReference>